<comment type="caution">
    <text evidence="1">The sequence shown here is derived from an EMBL/GenBank/DDBJ whole genome shotgun (WGS) entry which is preliminary data.</text>
</comment>
<gene>
    <name evidence="1" type="ORF">C4D60_Mb09t00090</name>
</gene>
<organism evidence="1 2">
    <name type="scientific">Musa balbisiana</name>
    <name type="common">Banana</name>
    <dbReference type="NCBI Taxonomy" id="52838"/>
    <lineage>
        <taxon>Eukaryota</taxon>
        <taxon>Viridiplantae</taxon>
        <taxon>Streptophyta</taxon>
        <taxon>Embryophyta</taxon>
        <taxon>Tracheophyta</taxon>
        <taxon>Spermatophyta</taxon>
        <taxon>Magnoliopsida</taxon>
        <taxon>Liliopsida</taxon>
        <taxon>Zingiberales</taxon>
        <taxon>Musaceae</taxon>
        <taxon>Musa</taxon>
    </lineage>
</organism>
<evidence type="ECO:0000313" key="1">
    <source>
        <dbReference type="EMBL" id="THU45979.1"/>
    </source>
</evidence>
<name>A0A4S8IDQ3_MUSBA</name>
<reference evidence="1 2" key="1">
    <citation type="journal article" date="2019" name="Nat. Plants">
        <title>Genome sequencing of Musa balbisiana reveals subgenome evolution and function divergence in polyploid bananas.</title>
        <authorList>
            <person name="Yao X."/>
        </authorList>
    </citation>
    <scope>NUCLEOTIDE SEQUENCE [LARGE SCALE GENOMIC DNA]</scope>
    <source>
        <strain evidence="2">cv. DH-PKW</strain>
        <tissue evidence="1">Leaves</tissue>
    </source>
</reference>
<dbReference type="EMBL" id="PYDT01000010">
    <property type="protein sequence ID" value="THU45979.1"/>
    <property type="molecule type" value="Genomic_DNA"/>
</dbReference>
<evidence type="ECO:0000313" key="2">
    <source>
        <dbReference type="Proteomes" id="UP000317650"/>
    </source>
</evidence>
<dbReference type="AlphaFoldDB" id="A0A4S8IDQ3"/>
<protein>
    <submittedName>
        <fullName evidence="1">Uncharacterized protein</fullName>
    </submittedName>
</protein>
<sequence length="138" mass="15404">MAGLPAGELGAPYGTRWPDLKADSRIWADGPTAQEFIQGALHPIMAKELYCSTSERQHYVMALIDRVLNTGWVIERQADTYAALRLENQELRSSFDPEVMAVVQQQASALDEGVSHLKAELEESQSHVRTLDDPLARR</sequence>
<keyword evidence="2" id="KW-1185">Reference proteome</keyword>
<proteinExistence type="predicted"/>
<dbReference type="Proteomes" id="UP000317650">
    <property type="component" value="Chromosome 9"/>
</dbReference>
<accession>A0A4S8IDQ3</accession>